<evidence type="ECO:0000256" key="9">
    <source>
        <dbReference type="NCBIfam" id="TIGR02209"/>
    </source>
</evidence>
<evidence type="ECO:0000256" key="2">
    <source>
        <dbReference type="ARBA" id="ARBA00022475"/>
    </source>
</evidence>
<keyword evidence="8" id="KW-0997">Cell inner membrane</keyword>
<keyword evidence="11" id="KW-1185">Reference proteome</keyword>
<dbReference type="Pfam" id="PF04999">
    <property type="entry name" value="FtsL"/>
    <property type="match status" value="1"/>
</dbReference>
<evidence type="ECO:0000256" key="7">
    <source>
        <dbReference type="ARBA" id="ARBA00023306"/>
    </source>
</evidence>
<keyword evidence="2 8" id="KW-1003">Cell membrane</keyword>
<evidence type="ECO:0000256" key="6">
    <source>
        <dbReference type="ARBA" id="ARBA00023136"/>
    </source>
</evidence>
<evidence type="ECO:0000313" key="10">
    <source>
        <dbReference type="EMBL" id="WEJ62053.1"/>
    </source>
</evidence>
<keyword evidence="6 8" id="KW-0472">Membrane</keyword>
<sequence>MHNRFPEPTHLKVFKWRGFFLFLLVTLVCASLLAIVHIQHQIRNVESQYYQSLKHALTAKEEWGRLMLEKKHLTSPAMVENIAKQKLDMTLDKTHFHNIYINSVNRYQQSPITSKQAKTDAKN</sequence>
<evidence type="ECO:0000256" key="4">
    <source>
        <dbReference type="ARBA" id="ARBA00022692"/>
    </source>
</evidence>
<comment type="subcellular location">
    <subcellularLocation>
        <location evidence="8">Cell inner membrane</location>
        <topology evidence="8">Single-pass type II membrane protein</topology>
    </subcellularLocation>
    <subcellularLocation>
        <location evidence="1">Cell membrane</location>
        <topology evidence="1">Single-pass type II membrane protein</topology>
    </subcellularLocation>
    <text evidence="8">Localizes to the division septum where it forms a ring structure.</text>
</comment>
<evidence type="ECO:0000256" key="8">
    <source>
        <dbReference type="HAMAP-Rule" id="MF_00910"/>
    </source>
</evidence>
<dbReference type="GO" id="GO:0051301">
    <property type="term" value="P:cell division"/>
    <property type="evidence" value="ECO:0007669"/>
    <property type="project" value="UniProtKB-KW"/>
</dbReference>
<comment type="function">
    <text evidence="8">Essential cell division protein. May link together the upstream cell division proteins, which are predominantly cytoplasmic, with the downstream cell division proteins, which are predominantly periplasmic.</text>
</comment>
<gene>
    <name evidence="8 10" type="primary">ftsL</name>
    <name evidence="10" type="ORF">NR989_08500</name>
</gene>
<dbReference type="NCBIfam" id="TIGR02209">
    <property type="entry name" value="ftsL_broad"/>
    <property type="match status" value="1"/>
</dbReference>
<reference evidence="10 11" key="1">
    <citation type="submission" date="2022-06" db="EMBL/GenBank/DDBJ databases">
        <title>Thiomicrohabdus sp. nov, an obligately chemolithoautotrophic, sulfur-oxidizing bacterium isolated from beach of Guanyin Mountain. Amoy.</title>
        <authorList>
            <person name="Zhu H."/>
        </authorList>
    </citation>
    <scope>NUCLEOTIDE SEQUENCE [LARGE SCALE GENOMIC DNA]</scope>
    <source>
        <strain evidence="10 11">XGS-01</strain>
    </source>
</reference>
<accession>A0ABY8CCD8</accession>
<protein>
    <recommendedName>
        <fullName evidence="8 9">Cell division protein FtsL</fullName>
    </recommendedName>
</protein>
<organism evidence="10 11">
    <name type="scientific">Thiomicrorhabdus lithotrophica</name>
    <dbReference type="NCBI Taxonomy" id="2949997"/>
    <lineage>
        <taxon>Bacteria</taxon>
        <taxon>Pseudomonadati</taxon>
        <taxon>Pseudomonadota</taxon>
        <taxon>Gammaproteobacteria</taxon>
        <taxon>Thiotrichales</taxon>
        <taxon>Piscirickettsiaceae</taxon>
        <taxon>Thiomicrorhabdus</taxon>
    </lineage>
</organism>
<comment type="similarity">
    <text evidence="8">Belongs to the FtsL family.</text>
</comment>
<dbReference type="EMBL" id="CP102381">
    <property type="protein sequence ID" value="WEJ62053.1"/>
    <property type="molecule type" value="Genomic_DNA"/>
</dbReference>
<dbReference type="Proteomes" id="UP001222275">
    <property type="component" value="Chromosome"/>
</dbReference>
<comment type="subunit">
    <text evidence="8">Part of a complex composed of FtsB, FtsL and FtsQ.</text>
</comment>
<keyword evidence="7 8" id="KW-0131">Cell cycle</keyword>
<evidence type="ECO:0000256" key="3">
    <source>
        <dbReference type="ARBA" id="ARBA00022618"/>
    </source>
</evidence>
<dbReference type="HAMAP" id="MF_00910">
    <property type="entry name" value="FtsL"/>
    <property type="match status" value="1"/>
</dbReference>
<keyword evidence="3 8" id="KW-0132">Cell division</keyword>
<evidence type="ECO:0000313" key="11">
    <source>
        <dbReference type="Proteomes" id="UP001222275"/>
    </source>
</evidence>
<proteinExistence type="inferred from homology"/>
<keyword evidence="5 8" id="KW-1133">Transmembrane helix</keyword>
<dbReference type="RefSeq" id="WP_275594310.1">
    <property type="nucleotide sequence ID" value="NZ_CP102381.1"/>
</dbReference>
<keyword evidence="4 8" id="KW-0812">Transmembrane</keyword>
<evidence type="ECO:0000256" key="5">
    <source>
        <dbReference type="ARBA" id="ARBA00022989"/>
    </source>
</evidence>
<dbReference type="InterPro" id="IPR011922">
    <property type="entry name" value="Cell_div_FtsL"/>
</dbReference>
<evidence type="ECO:0000256" key="1">
    <source>
        <dbReference type="ARBA" id="ARBA00004401"/>
    </source>
</evidence>
<name>A0ABY8CCD8_9GAMM</name>